<keyword evidence="1" id="KW-0812">Transmembrane</keyword>
<dbReference type="AlphaFoldDB" id="A0A1A9ZZC3"/>
<proteinExistence type="predicted"/>
<dbReference type="EnsemblMetazoa" id="GPAI029616-RA">
    <property type="protein sequence ID" value="GPAI029616-PA"/>
    <property type="gene ID" value="GPAI029616"/>
</dbReference>
<dbReference type="VEuPathDB" id="VectorBase:GPAI029616"/>
<dbReference type="Proteomes" id="UP000092445">
    <property type="component" value="Unassembled WGS sequence"/>
</dbReference>
<feature type="transmembrane region" description="Helical" evidence="1">
    <location>
        <begin position="44"/>
        <end position="62"/>
    </location>
</feature>
<reference evidence="3" key="1">
    <citation type="submission" date="2014-03" db="EMBL/GenBank/DDBJ databases">
        <authorList>
            <person name="Aksoy S."/>
            <person name="Warren W."/>
            <person name="Wilson R.K."/>
        </authorList>
    </citation>
    <scope>NUCLEOTIDE SEQUENCE [LARGE SCALE GENOMIC DNA]</scope>
    <source>
        <strain evidence="3">IAEA</strain>
    </source>
</reference>
<keyword evidence="3" id="KW-1185">Reference proteome</keyword>
<name>A0A1A9ZZC3_GLOPL</name>
<evidence type="ECO:0000256" key="1">
    <source>
        <dbReference type="SAM" id="Phobius"/>
    </source>
</evidence>
<protein>
    <submittedName>
        <fullName evidence="2">Uncharacterized protein</fullName>
    </submittedName>
</protein>
<evidence type="ECO:0000313" key="2">
    <source>
        <dbReference type="EnsemblMetazoa" id="GPAI029616-PA"/>
    </source>
</evidence>
<organism evidence="2 3">
    <name type="scientific">Glossina pallidipes</name>
    <name type="common">Tsetse fly</name>
    <dbReference type="NCBI Taxonomy" id="7398"/>
    <lineage>
        <taxon>Eukaryota</taxon>
        <taxon>Metazoa</taxon>
        <taxon>Ecdysozoa</taxon>
        <taxon>Arthropoda</taxon>
        <taxon>Hexapoda</taxon>
        <taxon>Insecta</taxon>
        <taxon>Pterygota</taxon>
        <taxon>Neoptera</taxon>
        <taxon>Endopterygota</taxon>
        <taxon>Diptera</taxon>
        <taxon>Brachycera</taxon>
        <taxon>Muscomorpha</taxon>
        <taxon>Hippoboscoidea</taxon>
        <taxon>Glossinidae</taxon>
        <taxon>Glossina</taxon>
    </lineage>
</organism>
<keyword evidence="1" id="KW-0472">Membrane</keyword>
<reference evidence="2" key="2">
    <citation type="submission" date="2020-05" db="UniProtKB">
        <authorList>
            <consortium name="EnsemblMetazoa"/>
        </authorList>
    </citation>
    <scope>IDENTIFICATION</scope>
    <source>
        <strain evidence="2">IAEA</strain>
    </source>
</reference>
<accession>A0A1A9ZZC3</accession>
<sequence length="144" mass="15978">MYEFSTYYKNIFLRDDFNADFNLNDFRPDELQDFIVSSDLECSVFALLSLIVTIMHLLILTYRDALFGSVKVTPDVPKSEDSLKIGTVPVQEEEVLLGLKLLPLGGAQNGPKQGKLDVSKTIGAGLTGVEIPLTHRLFVSLTLI</sequence>
<evidence type="ECO:0000313" key="3">
    <source>
        <dbReference type="Proteomes" id="UP000092445"/>
    </source>
</evidence>
<keyword evidence="1" id="KW-1133">Transmembrane helix</keyword>